<keyword evidence="2" id="KW-0812">Transmembrane</keyword>
<dbReference type="PANTHER" id="PTHR30203">
    <property type="entry name" value="OUTER MEMBRANE CATION EFFLUX PROTEIN"/>
    <property type="match status" value="1"/>
</dbReference>
<dbReference type="EMBL" id="BAND01000017">
    <property type="protein sequence ID" value="GAJ28269.1"/>
    <property type="molecule type" value="Genomic_DNA"/>
</dbReference>
<dbReference type="Gene3D" id="2.20.200.10">
    <property type="entry name" value="Outer membrane efflux proteins (OEP)"/>
    <property type="match status" value="1"/>
</dbReference>
<dbReference type="GO" id="GO:0005886">
    <property type="term" value="C:plasma membrane"/>
    <property type="evidence" value="ECO:0007669"/>
    <property type="project" value="UniProtKB-SubCell"/>
</dbReference>
<keyword evidence="4" id="KW-1185">Reference proteome</keyword>
<dbReference type="Gene3D" id="1.20.1600.10">
    <property type="entry name" value="Outer membrane efflux proteins (OEP)"/>
    <property type="match status" value="1"/>
</dbReference>
<organism evidence="3 4">
    <name type="scientific">Acidomonas methanolica NBRC 104435</name>
    <dbReference type="NCBI Taxonomy" id="1231351"/>
    <lineage>
        <taxon>Bacteria</taxon>
        <taxon>Pseudomonadati</taxon>
        <taxon>Pseudomonadota</taxon>
        <taxon>Alphaproteobacteria</taxon>
        <taxon>Acetobacterales</taxon>
        <taxon>Acetobacteraceae</taxon>
        <taxon>Acidomonas</taxon>
    </lineage>
</organism>
<dbReference type="InterPro" id="IPR003423">
    <property type="entry name" value="OMP_efflux"/>
</dbReference>
<feature type="chain" id="PRO_5022282189" evidence="2">
    <location>
        <begin position="22"/>
        <end position="512"/>
    </location>
</feature>
<keyword evidence="2" id="KW-0472">Membrane</keyword>
<dbReference type="Proteomes" id="UP000019760">
    <property type="component" value="Unassembled WGS sequence"/>
</dbReference>
<dbReference type="NCBIfam" id="TIGR01845">
    <property type="entry name" value="outer_NodT"/>
    <property type="match status" value="1"/>
</dbReference>
<comment type="caution">
    <text evidence="3">The sequence shown here is derived from an EMBL/GenBank/DDBJ whole genome shotgun (WGS) entry which is preliminary data.</text>
</comment>
<dbReference type="SUPFAM" id="SSF56954">
    <property type="entry name" value="Outer membrane efflux proteins (OEP)"/>
    <property type="match status" value="1"/>
</dbReference>
<dbReference type="RefSeq" id="WP_042056702.1">
    <property type="nucleotide sequence ID" value="NZ_BAND01000017.1"/>
</dbReference>
<proteinExistence type="inferred from homology"/>
<sequence>MACRKVLRRALLLAAVASQLAGCTVGPNYKPDHMSVPDAFTEAPHPATPEEIARTEAEMREWWAQFHDPLLNRLVDQALKGNYDLLIADQRIIAERAVREQAASAWYPQLDVDVGGGDNRYSTIVGNWPLRPNTPINRPQTGLMTYGASASWEIDAFGRIRREVEASERGIDASIEARRTVLMTMLSELAIDYMALRGVQLRLQIAGANVRNAQSEVDLTQRLYLQGVGTTLQTAQALSERDSEKATLEPLKTQASKIAHAIAVLLGDMPGDLKQTLETVPTDGKGSVRLPDLPRFPSTLPSLVLANRPDIREAERDYAAATARIGVAVAQLYPHFAIPLNFNPNASALHQLFEMNAMSWSLMMLASLPVMHGGRYTSQVVQARARAEASRLAYRKTVLNAFREVEDAMTSWQDDDRYVATLGTARTEAEQAADRARRLYKAGLSDYLNVLTTQRAALATEDREAMARTERLRDAVNLYIAMGAGWQGVALRDTSLPIDEAKQSILAKTFMR</sequence>
<keyword evidence="2" id="KW-0564">Palmitate</keyword>
<evidence type="ECO:0000256" key="1">
    <source>
        <dbReference type="ARBA" id="ARBA00007613"/>
    </source>
</evidence>
<keyword evidence="2" id="KW-1134">Transmembrane beta strand</keyword>
<keyword evidence="2 3" id="KW-0449">Lipoprotein</keyword>
<keyword evidence="2" id="KW-0732">Signal</keyword>
<dbReference type="GO" id="GO:0015562">
    <property type="term" value="F:efflux transmembrane transporter activity"/>
    <property type="evidence" value="ECO:0007669"/>
    <property type="project" value="InterPro"/>
</dbReference>
<dbReference type="Pfam" id="PF02321">
    <property type="entry name" value="OEP"/>
    <property type="match status" value="2"/>
</dbReference>
<dbReference type="PANTHER" id="PTHR30203:SF25">
    <property type="entry name" value="OUTER MEMBRANE PROTEIN-RELATED"/>
    <property type="match status" value="1"/>
</dbReference>
<evidence type="ECO:0000256" key="2">
    <source>
        <dbReference type="RuleBase" id="RU362097"/>
    </source>
</evidence>
<accession>A0A023D2H9</accession>
<evidence type="ECO:0000313" key="4">
    <source>
        <dbReference type="Proteomes" id="UP000019760"/>
    </source>
</evidence>
<reference evidence="3 4" key="2">
    <citation type="journal article" date="2014" name="FEMS Microbiol. Lett.">
        <title>Draft genomic DNA sequence of the facultatively methylotrophic bacterium Acidomonas methanolica type strain MB58.</title>
        <authorList>
            <person name="Higashiura N."/>
            <person name="Hadano H."/>
            <person name="Hirakawa H."/>
            <person name="Matsutani M."/>
            <person name="Takabe S."/>
            <person name="Matsushita K."/>
            <person name="Azuma Y."/>
        </authorList>
    </citation>
    <scope>NUCLEOTIDE SEQUENCE [LARGE SCALE GENOMIC DNA]</scope>
    <source>
        <strain evidence="3 4">MB58</strain>
    </source>
</reference>
<evidence type="ECO:0000313" key="3">
    <source>
        <dbReference type="EMBL" id="GAJ28269.1"/>
    </source>
</evidence>
<comment type="similarity">
    <text evidence="1 2">Belongs to the outer membrane factor (OMF) (TC 1.B.17) family.</text>
</comment>
<dbReference type="AlphaFoldDB" id="A0A023D2H9"/>
<protein>
    <submittedName>
        <fullName evidence="3">Secretion system type I outer membrane efflux pump lipoprotein NodT</fullName>
    </submittedName>
</protein>
<gene>
    <name evidence="3" type="ORF">Amme_017_010</name>
</gene>
<comment type="subcellular location">
    <subcellularLocation>
        <location evidence="2">Cell membrane</location>
        <topology evidence="2">Lipid-anchor</topology>
    </subcellularLocation>
</comment>
<name>A0A023D2H9_ACIMT</name>
<reference evidence="4" key="1">
    <citation type="journal article" date="2014" name="FEMS Microbiol. Lett.">
        <title>Draft Genomic DNA Sequence of the Facultatively Methylotrophic Bacterium Acidomonas methanolica type strain MB58.</title>
        <authorList>
            <person name="Higashiura N."/>
            <person name="Hadano H."/>
            <person name="Hirakawa H."/>
            <person name="Matsutani M."/>
            <person name="Takabe S."/>
            <person name="Matsushita K."/>
            <person name="Azuma Y."/>
        </authorList>
    </citation>
    <scope>NUCLEOTIDE SEQUENCE [LARGE SCALE GENOMIC DNA]</scope>
    <source>
        <strain evidence="4">MB58</strain>
    </source>
</reference>
<feature type="signal peptide" evidence="2">
    <location>
        <begin position="1"/>
        <end position="21"/>
    </location>
</feature>
<dbReference type="InterPro" id="IPR010131">
    <property type="entry name" value="MdtP/NodT-like"/>
</dbReference>
<dbReference type="OrthoDB" id="9783100at2"/>